<dbReference type="SMART" id="SM00829">
    <property type="entry name" value="PKS_ER"/>
    <property type="match status" value="1"/>
</dbReference>
<keyword evidence="4" id="KW-1185">Reference proteome</keyword>
<evidence type="ECO:0000259" key="2">
    <source>
        <dbReference type="SMART" id="SM00829"/>
    </source>
</evidence>
<proteinExistence type="predicted"/>
<dbReference type="GeneID" id="19279986"/>
<evidence type="ECO:0000313" key="4">
    <source>
        <dbReference type="Proteomes" id="UP000030651"/>
    </source>
</evidence>
<dbReference type="GO" id="GO:0016740">
    <property type="term" value="F:transferase activity"/>
    <property type="evidence" value="ECO:0007669"/>
    <property type="project" value="UniProtKB-KW"/>
</dbReference>
<dbReference type="InterPro" id="IPR050444">
    <property type="entry name" value="Polyketide_Synthase"/>
</dbReference>
<dbReference type="CDD" id="cd05195">
    <property type="entry name" value="enoyl_red"/>
    <property type="match status" value="1"/>
</dbReference>
<sequence>MDAKTFVTVGSEEKRQFLIDNYDIPPSHIVSPRNVKFAKSILEVAQGRSVDIMINPLTDEMLDLTWRICGDGGTMVEIGKKDIVDGKMLSMEPLHRNCSFRAMDFSYTKDISDPLIERYGGLLSEIFDLVNAGHIYPVHPITTSVFNDVPSALTYIRSGRHIGKVVIERESDKDVRVPIRPVLPRLALQPDVSYLIVGGLKGLCGNLAIYMGQRGAKHIIVCSRSGIADEASQSIVANCVAHVCQVVEAGGDIGEPDFVRQLFSEAEPVISGVVQGAMTLRDKPFETMTIENYHTAIHAKIACT</sequence>
<dbReference type="InterPro" id="IPR036291">
    <property type="entry name" value="NAD(P)-bd_dom_sf"/>
</dbReference>
<dbReference type="HOGENOM" id="CLU_915594_0_0_1"/>
<dbReference type="RefSeq" id="XP_007841745.1">
    <property type="nucleotide sequence ID" value="XM_007843554.1"/>
</dbReference>
<dbReference type="PANTHER" id="PTHR45681">
    <property type="entry name" value="POLYKETIDE SYNTHASE 44-RELATED"/>
    <property type="match status" value="1"/>
</dbReference>
<dbReference type="STRING" id="1229662.W3WHJ5"/>
<dbReference type="InterPro" id="IPR013968">
    <property type="entry name" value="PKS_KR"/>
</dbReference>
<dbReference type="AlphaFoldDB" id="W3WHJ5"/>
<dbReference type="Pfam" id="PF08659">
    <property type="entry name" value="KR"/>
    <property type="match status" value="1"/>
</dbReference>
<feature type="domain" description="Enoyl reductase (ER)" evidence="2">
    <location>
        <begin position="1"/>
        <end position="167"/>
    </location>
</feature>
<evidence type="ECO:0000313" key="3">
    <source>
        <dbReference type="EMBL" id="ETS73368.1"/>
    </source>
</evidence>
<dbReference type="Gene3D" id="3.90.180.10">
    <property type="entry name" value="Medium-chain alcohol dehydrogenases, catalytic domain"/>
    <property type="match status" value="1"/>
</dbReference>
<dbReference type="InterPro" id="IPR020843">
    <property type="entry name" value="ER"/>
</dbReference>
<gene>
    <name evidence="3" type="ORF">PFICI_14973</name>
</gene>
<dbReference type="Pfam" id="PF13602">
    <property type="entry name" value="ADH_zinc_N_2"/>
    <property type="match status" value="1"/>
</dbReference>
<organism evidence="3 4">
    <name type="scientific">Pestalotiopsis fici (strain W106-1 / CGMCC3.15140)</name>
    <dbReference type="NCBI Taxonomy" id="1229662"/>
    <lineage>
        <taxon>Eukaryota</taxon>
        <taxon>Fungi</taxon>
        <taxon>Dikarya</taxon>
        <taxon>Ascomycota</taxon>
        <taxon>Pezizomycotina</taxon>
        <taxon>Sordariomycetes</taxon>
        <taxon>Xylariomycetidae</taxon>
        <taxon>Amphisphaeriales</taxon>
        <taxon>Sporocadaceae</taxon>
        <taxon>Pestalotiopsis</taxon>
    </lineage>
</organism>
<dbReference type="InParanoid" id="W3WHJ5"/>
<dbReference type="EMBL" id="KI912122">
    <property type="protein sequence ID" value="ETS73368.1"/>
    <property type="molecule type" value="Genomic_DNA"/>
</dbReference>
<dbReference type="Gene3D" id="3.40.50.720">
    <property type="entry name" value="NAD(P)-binding Rossmann-like Domain"/>
    <property type="match status" value="1"/>
</dbReference>
<accession>W3WHJ5</accession>
<dbReference type="PANTHER" id="PTHR45681:SF6">
    <property type="entry name" value="POLYKETIDE SYNTHASE 37"/>
    <property type="match status" value="1"/>
</dbReference>
<reference evidence="4" key="1">
    <citation type="journal article" date="2015" name="BMC Genomics">
        <title>Genomic and transcriptomic analysis of the endophytic fungus Pestalotiopsis fici reveals its lifestyle and high potential for synthesis of natural products.</title>
        <authorList>
            <person name="Wang X."/>
            <person name="Zhang X."/>
            <person name="Liu L."/>
            <person name="Xiang M."/>
            <person name="Wang W."/>
            <person name="Sun X."/>
            <person name="Che Y."/>
            <person name="Guo L."/>
            <person name="Liu G."/>
            <person name="Guo L."/>
            <person name="Wang C."/>
            <person name="Yin W.B."/>
            <person name="Stadler M."/>
            <person name="Zhang X."/>
            <person name="Liu X."/>
        </authorList>
    </citation>
    <scope>NUCLEOTIDE SEQUENCE [LARGE SCALE GENOMIC DNA]</scope>
    <source>
        <strain evidence="4">W106-1 / CGMCC3.15140</strain>
    </source>
</reference>
<dbReference type="OrthoDB" id="329835at2759"/>
<name>W3WHJ5_PESFW</name>
<dbReference type="GO" id="GO:0016491">
    <property type="term" value="F:oxidoreductase activity"/>
    <property type="evidence" value="ECO:0007669"/>
    <property type="project" value="InterPro"/>
</dbReference>
<dbReference type="eggNOG" id="KOG1202">
    <property type="taxonomic scope" value="Eukaryota"/>
</dbReference>
<keyword evidence="1" id="KW-0808">Transferase</keyword>
<dbReference type="SUPFAM" id="SSF51735">
    <property type="entry name" value="NAD(P)-binding Rossmann-fold domains"/>
    <property type="match status" value="2"/>
</dbReference>
<dbReference type="KEGG" id="pfy:PFICI_14973"/>
<evidence type="ECO:0000256" key="1">
    <source>
        <dbReference type="ARBA" id="ARBA00022679"/>
    </source>
</evidence>
<protein>
    <recommendedName>
        <fullName evidence="2">Enoyl reductase (ER) domain-containing protein</fullName>
    </recommendedName>
</protein>
<dbReference type="Proteomes" id="UP000030651">
    <property type="component" value="Unassembled WGS sequence"/>
</dbReference>